<dbReference type="Gramene" id="KZM86298">
    <property type="protein sequence ID" value="KZM86298"/>
    <property type="gene ID" value="DCAR_023432"/>
</dbReference>
<comment type="caution">
    <text evidence="1">The sequence shown here is derived from an EMBL/GenBank/DDBJ whole genome shotgun (WGS) entry which is preliminary data.</text>
</comment>
<evidence type="ECO:0000313" key="1">
    <source>
        <dbReference type="EMBL" id="KZM86298.1"/>
    </source>
</evidence>
<accession>A0A164SLN3</accession>
<gene>
    <name evidence="1" type="ORF">DCAR_023432</name>
</gene>
<dbReference type="InterPro" id="IPR029068">
    <property type="entry name" value="Glyas_Bleomycin-R_OHBP_Dase"/>
</dbReference>
<name>A0A164SLN3_DAUCS</name>
<dbReference type="AlphaFoldDB" id="A0A164SLN3"/>
<proteinExistence type="predicted"/>
<protein>
    <submittedName>
        <fullName evidence="1">Uncharacterized protein</fullName>
    </submittedName>
</protein>
<organism evidence="1">
    <name type="scientific">Daucus carota subsp. sativus</name>
    <name type="common">Carrot</name>
    <dbReference type="NCBI Taxonomy" id="79200"/>
    <lineage>
        <taxon>Eukaryota</taxon>
        <taxon>Viridiplantae</taxon>
        <taxon>Streptophyta</taxon>
        <taxon>Embryophyta</taxon>
        <taxon>Tracheophyta</taxon>
        <taxon>Spermatophyta</taxon>
        <taxon>Magnoliopsida</taxon>
        <taxon>eudicotyledons</taxon>
        <taxon>Gunneridae</taxon>
        <taxon>Pentapetalae</taxon>
        <taxon>asterids</taxon>
        <taxon>campanulids</taxon>
        <taxon>Apiales</taxon>
        <taxon>Apiaceae</taxon>
        <taxon>Apioideae</taxon>
        <taxon>Scandiceae</taxon>
        <taxon>Daucinae</taxon>
        <taxon>Daucus</taxon>
        <taxon>Daucus sect. Daucus</taxon>
    </lineage>
</organism>
<dbReference type="EMBL" id="LNRQ01000007">
    <property type="protein sequence ID" value="KZM86298.1"/>
    <property type="molecule type" value="Genomic_DNA"/>
</dbReference>
<reference evidence="1" key="1">
    <citation type="journal article" date="2016" name="Nat. Genet.">
        <title>A high-quality carrot genome assembly provides new insights into carotenoid accumulation and asterid genome evolution.</title>
        <authorList>
            <person name="Iorizzo M."/>
            <person name="Ellison S."/>
            <person name="Senalik D."/>
            <person name="Zeng P."/>
            <person name="Satapoomin P."/>
            <person name="Huang J."/>
            <person name="Bowman M."/>
            <person name="Iovene M."/>
            <person name="Sanseverino W."/>
            <person name="Cavagnaro P."/>
            <person name="Yildiz M."/>
            <person name="Macko-Podgorni A."/>
            <person name="Moranska E."/>
            <person name="Grzebelus E."/>
            <person name="Grzebelus D."/>
            <person name="Ashrafi H."/>
            <person name="Zheng Z."/>
            <person name="Cheng S."/>
            <person name="Spooner D."/>
            <person name="Van Deynze A."/>
            <person name="Simon P."/>
        </authorList>
    </citation>
    <scope>NUCLEOTIDE SEQUENCE [LARGE SCALE GENOMIC DNA]</scope>
    <source>
        <tissue evidence="1">Leaf</tissue>
    </source>
</reference>
<sequence length="259" mass="28816">MSSSDDESSKGVVFALRRFEAFRSMRVHTQRARQAKAESIEKKKRMPPILMKLCPSTIDPNEDCFAMTLDVSPKFGSSGVIPCPPPPPYLPTDMPTPRNPSFFDPMLCLNIRSDDFSEALVFYIEAFGAEDQSDSTEAILKIGAQKFVIFSTLHNYLTPDGALFSLSTDDVDSVVDKALMEGATLLGKPVQVYSKCQKMLLQKEIPIRVRGALTNKSQKALPSKSLKRGAYILTSNKDLSSQTYRATQEFLDVPNIRYA</sequence>
<dbReference type="SUPFAM" id="SSF54593">
    <property type="entry name" value="Glyoxalase/Bleomycin resistance protein/Dihydroxybiphenyl dioxygenase"/>
    <property type="match status" value="1"/>
</dbReference>
<dbReference type="Gene3D" id="3.10.180.10">
    <property type="entry name" value="2,3-Dihydroxybiphenyl 1,2-Dioxygenase, domain 1"/>
    <property type="match status" value="1"/>
</dbReference>